<evidence type="ECO:0000313" key="5">
    <source>
        <dbReference type="Proteomes" id="UP000253273"/>
    </source>
</evidence>
<reference evidence="3 4" key="1">
    <citation type="submission" date="2018-07" db="EMBL/GenBank/DDBJ databases">
        <title>Genome sequences of Haloplanus sp. CBA1112.</title>
        <authorList>
            <person name="Kim Y.B."/>
            <person name="Roh S.W."/>
        </authorList>
    </citation>
    <scope>NUCLEOTIDE SEQUENCE [LARGE SCALE GENOMIC DNA]</scope>
    <source>
        <strain evidence="3 4">CBA1112</strain>
    </source>
</reference>
<dbReference type="EMBL" id="CP031148">
    <property type="protein sequence ID" value="AXG11180.1"/>
    <property type="molecule type" value="Genomic_DNA"/>
</dbReference>
<dbReference type="KEGG" id="haj:DU500_15745"/>
<accession>A0A345E6E1</accession>
<dbReference type="Proteomes" id="UP000252985">
    <property type="component" value="Chromosome"/>
</dbReference>
<dbReference type="AlphaFoldDB" id="A0A345EG58"/>
<protein>
    <submittedName>
        <fullName evidence="3">Uncharacterized protein</fullName>
    </submittedName>
</protein>
<evidence type="ECO:0000313" key="4">
    <source>
        <dbReference type="Proteomes" id="UP000252985"/>
    </source>
</evidence>
<proteinExistence type="predicted"/>
<dbReference type="OrthoDB" id="373725at2157"/>
<dbReference type="EMBL" id="CP031150">
    <property type="protein sequence ID" value="AXG07763.1"/>
    <property type="molecule type" value="Genomic_DNA"/>
</dbReference>
<dbReference type="KEGG" id="haq:DU484_15725"/>
<name>A0A345EG58_9EURY</name>
<accession>A0A345EG58</accession>
<feature type="region of interest" description="Disordered" evidence="1">
    <location>
        <begin position="1"/>
        <end position="24"/>
    </location>
</feature>
<gene>
    <name evidence="3" type="ORF">DU484_15725</name>
    <name evidence="2" type="ORF">DU500_15745</name>
</gene>
<keyword evidence="5" id="KW-1185">Reference proteome</keyword>
<evidence type="ECO:0000313" key="3">
    <source>
        <dbReference type="EMBL" id="AXG11180.1"/>
    </source>
</evidence>
<dbReference type="GeneID" id="37288457"/>
<evidence type="ECO:0000313" key="2">
    <source>
        <dbReference type="EMBL" id="AXG07763.1"/>
    </source>
</evidence>
<dbReference type="Proteomes" id="UP000253273">
    <property type="component" value="Chromosome"/>
</dbReference>
<evidence type="ECO:0000256" key="1">
    <source>
        <dbReference type="SAM" id="MobiDB-lite"/>
    </source>
</evidence>
<sequence length="140" mass="15299">MSQPAESGSIEGVVFHPPGEDVLPELEAPEVPTEPSVFEGEEGQSWHVPLYVGVTADVILRDEHLEISVVAFGERVEHLKLEKKPGGKTSGTGAFELPAVKGKVTFVADWRKKTLDVDGSICGWAWTWQCTSIDKQIASW</sequence>
<dbReference type="RefSeq" id="WP_114586884.1">
    <property type="nucleotide sequence ID" value="NZ_CP031148.1"/>
</dbReference>
<reference evidence="2 5" key="2">
    <citation type="submission" date="2018-07" db="EMBL/GenBank/DDBJ databases">
        <title>Genome sequences of Haloplanus sp. CBA1113.</title>
        <authorList>
            <person name="Kim Y.B."/>
            <person name="Roh S.W."/>
        </authorList>
    </citation>
    <scope>NUCLEOTIDE SEQUENCE [LARGE SCALE GENOMIC DNA]</scope>
    <source>
        <strain evidence="2 5">CBA1113</strain>
    </source>
</reference>
<organism evidence="3 4">
    <name type="scientific">Haloplanus rubicundus</name>
    <dbReference type="NCBI Taxonomy" id="1547898"/>
    <lineage>
        <taxon>Archaea</taxon>
        <taxon>Methanobacteriati</taxon>
        <taxon>Methanobacteriota</taxon>
        <taxon>Stenosarchaea group</taxon>
        <taxon>Halobacteria</taxon>
        <taxon>Halobacteriales</taxon>
        <taxon>Haloferacaceae</taxon>
        <taxon>Haloplanus</taxon>
    </lineage>
</organism>